<dbReference type="Gene3D" id="3.40.50.300">
    <property type="entry name" value="P-loop containing nucleotide triphosphate hydrolases"/>
    <property type="match status" value="1"/>
</dbReference>
<accession>A0A0A1TYA0</accession>
<evidence type="ECO:0000256" key="1">
    <source>
        <dbReference type="ARBA" id="ARBA00005290"/>
    </source>
</evidence>
<keyword evidence="7" id="KW-1185">Reference proteome</keyword>
<keyword evidence="2 5" id="KW-0547">Nucleotide-binding</keyword>
<keyword evidence="3 5" id="KW-0378">Hydrolase</keyword>
<evidence type="ECO:0000256" key="3">
    <source>
        <dbReference type="ARBA" id="ARBA00022801"/>
    </source>
</evidence>
<dbReference type="GeneID" id="14885384"/>
<dbReference type="SUPFAM" id="SSF52540">
    <property type="entry name" value="P-loop containing nucleoside triphosphate hydrolases"/>
    <property type="match status" value="1"/>
</dbReference>
<evidence type="ECO:0000313" key="6">
    <source>
        <dbReference type="EMBL" id="ELP86465.1"/>
    </source>
</evidence>
<dbReference type="OrthoDB" id="5839at2759"/>
<dbReference type="RefSeq" id="XP_004185811.1">
    <property type="nucleotide sequence ID" value="XM_004185763.1"/>
</dbReference>
<dbReference type="EMBL" id="KB206969">
    <property type="protein sequence ID" value="ELP86465.1"/>
    <property type="molecule type" value="Genomic_DNA"/>
</dbReference>
<proteinExistence type="inferred from homology"/>
<dbReference type="PANTHER" id="PTHR21231:SF3">
    <property type="entry name" value="GPN-LOOP GTPASE 2"/>
    <property type="match status" value="1"/>
</dbReference>
<evidence type="ECO:0000313" key="7">
    <source>
        <dbReference type="Proteomes" id="UP000014680"/>
    </source>
</evidence>
<dbReference type="KEGG" id="eiv:EIN_032560"/>
<organism evidence="6 7">
    <name type="scientific">Entamoeba invadens IP1</name>
    <dbReference type="NCBI Taxonomy" id="370355"/>
    <lineage>
        <taxon>Eukaryota</taxon>
        <taxon>Amoebozoa</taxon>
        <taxon>Evosea</taxon>
        <taxon>Archamoebae</taxon>
        <taxon>Mastigamoebida</taxon>
        <taxon>Entamoebidae</taxon>
        <taxon>Entamoeba</taxon>
    </lineage>
</organism>
<evidence type="ECO:0000256" key="5">
    <source>
        <dbReference type="RuleBase" id="RU365059"/>
    </source>
</evidence>
<protein>
    <recommendedName>
        <fullName evidence="5">GPN-loop GTPase 2</fullName>
    </recommendedName>
</protein>
<dbReference type="GO" id="GO:0005525">
    <property type="term" value="F:GTP binding"/>
    <property type="evidence" value="ECO:0007669"/>
    <property type="project" value="UniProtKB-KW"/>
</dbReference>
<evidence type="ECO:0000256" key="4">
    <source>
        <dbReference type="ARBA" id="ARBA00023134"/>
    </source>
</evidence>
<dbReference type="Proteomes" id="UP000014680">
    <property type="component" value="Unassembled WGS sequence"/>
</dbReference>
<dbReference type="OMA" id="ATHNYFL"/>
<keyword evidence="4 5" id="KW-0342">GTP-binding</keyword>
<sequence length="288" mass="31806">MQTTCYGQVITGAPGCGKTTFVKGMFSFLSLMGRTPLIVNLDPANEPSEYTDCVSLPSLLSLDEAMTTTALGPNGGMLYCLEYLESNVDWMLDKIAEKKATYLLIDCPGQTELFSTHEVLPRILHKMLKMKFQLTAVHLIDSVHIGDPSIYIAAMLQTLACNMNFELPFVTFLSKADLIGNYGFKTKLDDLINGNLKDESFDLPDRLKKLSEKLAEVVDDYALIRPVPFAVEDKDDLALAVALVDKANGYTFNSNESSVLQYFQVEGGVAVDVKIDQTIEKYQALIDG</sequence>
<comment type="similarity">
    <text evidence="1 5">Belongs to the GPN-loop GTPase family.</text>
</comment>
<comment type="subunit">
    <text evidence="5">Binds to RNA polymerase II (RNAPII).</text>
</comment>
<dbReference type="AlphaFoldDB" id="A0A0A1TYA0"/>
<dbReference type="GO" id="GO:0003924">
    <property type="term" value="F:GTPase activity"/>
    <property type="evidence" value="ECO:0007669"/>
    <property type="project" value="TreeGrafter"/>
</dbReference>
<dbReference type="VEuPathDB" id="AmoebaDB:EIN_032560"/>
<dbReference type="InterPro" id="IPR027417">
    <property type="entry name" value="P-loop_NTPase"/>
</dbReference>
<dbReference type="InterPro" id="IPR004130">
    <property type="entry name" value="Gpn"/>
</dbReference>
<dbReference type="PANTHER" id="PTHR21231">
    <property type="entry name" value="XPA-BINDING PROTEIN 1-RELATED"/>
    <property type="match status" value="1"/>
</dbReference>
<dbReference type="Pfam" id="PF03029">
    <property type="entry name" value="ATP_bind_1"/>
    <property type="match status" value="1"/>
</dbReference>
<comment type="function">
    <text evidence="5">Small GTPase required for proper localization of RNA polymerase II and III (RNAPII and RNAPIII). May act at an RNAP assembly step prior to nuclear import.</text>
</comment>
<reference evidence="6 7" key="1">
    <citation type="submission" date="2012-10" db="EMBL/GenBank/DDBJ databases">
        <authorList>
            <person name="Zafar N."/>
            <person name="Inman J."/>
            <person name="Hall N."/>
            <person name="Lorenzi H."/>
            <person name="Caler E."/>
        </authorList>
    </citation>
    <scope>NUCLEOTIDE SEQUENCE [LARGE SCALE GENOMIC DNA]</scope>
    <source>
        <strain evidence="6 7">IP1</strain>
    </source>
</reference>
<evidence type="ECO:0000256" key="2">
    <source>
        <dbReference type="ARBA" id="ARBA00022741"/>
    </source>
</evidence>
<gene>
    <name evidence="6" type="ORF">EIN_032560</name>
</gene>
<dbReference type="GO" id="GO:0005737">
    <property type="term" value="C:cytoplasm"/>
    <property type="evidence" value="ECO:0007669"/>
    <property type="project" value="TreeGrafter"/>
</dbReference>
<name>A0A0A1TYA0_ENTIV</name>